<keyword evidence="9" id="KW-1185">Reference proteome</keyword>
<evidence type="ECO:0000256" key="3">
    <source>
        <dbReference type="ARBA" id="ARBA00022692"/>
    </source>
</evidence>
<evidence type="ECO:0000256" key="4">
    <source>
        <dbReference type="ARBA" id="ARBA00022989"/>
    </source>
</evidence>
<dbReference type="OrthoDB" id="9780358at2"/>
<feature type="domain" description="Membrane transport protein MMPL" evidence="7">
    <location>
        <begin position="186"/>
        <end position="432"/>
    </location>
</feature>
<comment type="subcellular location">
    <subcellularLocation>
        <location evidence="1">Cell membrane</location>
        <topology evidence="1">Multi-pass membrane protein</topology>
    </subcellularLocation>
</comment>
<dbReference type="GO" id="GO:0005886">
    <property type="term" value="C:plasma membrane"/>
    <property type="evidence" value="ECO:0007669"/>
    <property type="project" value="UniProtKB-SubCell"/>
</dbReference>
<dbReference type="Pfam" id="PF03176">
    <property type="entry name" value="MMPL"/>
    <property type="match status" value="2"/>
</dbReference>
<feature type="transmembrane region" description="Helical" evidence="6">
    <location>
        <begin position="773"/>
        <end position="792"/>
    </location>
</feature>
<keyword evidence="5 6" id="KW-0472">Membrane</keyword>
<feature type="transmembrane region" description="Helical" evidence="6">
    <location>
        <begin position="381"/>
        <end position="408"/>
    </location>
</feature>
<reference evidence="8 9" key="1">
    <citation type="submission" date="2019-01" db="EMBL/GenBank/DDBJ databases">
        <title>Genomic insights into a novel species Rhodoferax sp.</title>
        <authorList>
            <person name="Jin L."/>
        </authorList>
    </citation>
    <scope>NUCLEOTIDE SEQUENCE [LARGE SCALE GENOMIC DNA]</scope>
    <source>
        <strain evidence="8 9">CHu59-6-5</strain>
    </source>
</reference>
<dbReference type="RefSeq" id="WP_142817149.1">
    <property type="nucleotide sequence ID" value="NZ_CP035503.1"/>
</dbReference>
<feature type="transmembrane region" description="Helical" evidence="6">
    <location>
        <begin position="429"/>
        <end position="448"/>
    </location>
</feature>
<dbReference type="SUPFAM" id="SSF82866">
    <property type="entry name" value="Multidrug efflux transporter AcrB transmembrane domain"/>
    <property type="match status" value="2"/>
</dbReference>
<keyword evidence="4 6" id="KW-1133">Transmembrane helix</keyword>
<keyword evidence="3 6" id="KW-0812">Transmembrane</keyword>
<evidence type="ECO:0000256" key="2">
    <source>
        <dbReference type="ARBA" id="ARBA00022475"/>
    </source>
</evidence>
<proteinExistence type="predicted"/>
<keyword evidence="2" id="KW-1003">Cell membrane</keyword>
<accession>A0A515D6M4</accession>
<protein>
    <recommendedName>
        <fullName evidence="7">Membrane transport protein MMPL domain-containing protein</fullName>
    </recommendedName>
</protein>
<feature type="transmembrane region" description="Helical" evidence="6">
    <location>
        <begin position="315"/>
        <end position="336"/>
    </location>
</feature>
<dbReference type="Gene3D" id="1.20.1640.10">
    <property type="entry name" value="Multidrug efflux transporter AcrB transmembrane domain"/>
    <property type="match status" value="2"/>
</dbReference>
<feature type="transmembrane region" description="Helical" evidence="6">
    <location>
        <begin position="798"/>
        <end position="820"/>
    </location>
</feature>
<feature type="transmembrane region" description="Helical" evidence="6">
    <location>
        <begin position="356"/>
        <end position="375"/>
    </location>
</feature>
<feature type="transmembrane region" description="Helical" evidence="6">
    <location>
        <begin position="672"/>
        <end position="691"/>
    </location>
</feature>
<feature type="domain" description="Membrane transport protein MMPL" evidence="7">
    <location>
        <begin position="667"/>
        <end position="816"/>
    </location>
</feature>
<evidence type="ECO:0000313" key="8">
    <source>
        <dbReference type="EMBL" id="QDL36052.1"/>
    </source>
</evidence>
<dbReference type="Proteomes" id="UP000316798">
    <property type="component" value="Chromosome"/>
</dbReference>
<dbReference type="InterPro" id="IPR050545">
    <property type="entry name" value="Mycobact_MmpL"/>
</dbReference>
<dbReference type="KEGG" id="rhf:EUB48_01150"/>
<evidence type="ECO:0000256" key="6">
    <source>
        <dbReference type="SAM" id="Phobius"/>
    </source>
</evidence>
<dbReference type="PANTHER" id="PTHR33406">
    <property type="entry name" value="MEMBRANE PROTEIN MJ1562-RELATED"/>
    <property type="match status" value="1"/>
</dbReference>
<feature type="transmembrane region" description="Helical" evidence="6">
    <location>
        <begin position="288"/>
        <end position="309"/>
    </location>
</feature>
<name>A0A515D6M4_9BURK</name>
<evidence type="ECO:0000259" key="7">
    <source>
        <dbReference type="Pfam" id="PF03176"/>
    </source>
</evidence>
<evidence type="ECO:0000256" key="1">
    <source>
        <dbReference type="ARBA" id="ARBA00004651"/>
    </source>
</evidence>
<sequence>MKRPWLQRPFLAVWLWLAALLVCGVLISRASFTADLSAFLPKAPTPEQRLLVDQLRDGVVSRLILVGIDGADVPTRAALSKAVARQLRLDNRFSTVSNGEAVAQQRDQAFLFEHRYQLSPAMTPAHFTIEGLRSAVGDTLDLLASPAGLLVKSILPRDPTGEFPLLLEQLAGDATGGASRPQSAGGVWASRDGRRALLLLQTRTSGSDTDGQEQAMTAVRAAFAAAQQETARPASSTASTTLVMTGPGVFAVNVREVIKKEVTRLSAISIALIVTLLLLIYRSVRTLALGLLPVVSGAMAGVAAVSLGFGAVHGITLGFGTTLIGEAVDYSIYLFVQSEQTAASNRHWVRRFWPTIRLGVLTSVFGFASLLLSGFPGLAQLGLYSITGLLTAAAVTRFVLPVLLPRDFRVRDVSRLGRRLARVVQRAGVLRWSVIGLLLAAGVVLALHRQTLWNNELSALSPVSAADQALDASLRADLGAPDVRYLVVVSGSAQEGVLRAAESVVAALQPLVQANTIAGVDSPTTLLPSVATQQARLASLPEPAQLKERLRQALAPLPIRPERLAPFLADAQAARHLRPVERSDLDGTSLAVAVDGMLLHHAADKDGPAGWSAFLPLHAPIAAGGAGAGAIDPARIRRALSAFDPADTGTSVLFVDVKGEADQLYSGYLHEAIVLSLAGLAAIAVLLLVALRSFAGALRVLAPLAGAVLTVAAGLALAGQRLTILHLVGLLLIVAVGSNYALFFNRRAPSHARHSGAAGDVEDDLSGITPRTLASLLFANLTTVAGFGVLAFSSVPVLQAMGVTVGPGAILALLFSAIFAGPRPPGRRFAETL</sequence>
<evidence type="ECO:0000256" key="5">
    <source>
        <dbReference type="ARBA" id="ARBA00023136"/>
    </source>
</evidence>
<dbReference type="PANTHER" id="PTHR33406:SF13">
    <property type="entry name" value="MEMBRANE PROTEIN YDFJ"/>
    <property type="match status" value="1"/>
</dbReference>
<feature type="transmembrane region" description="Helical" evidence="6">
    <location>
        <begin position="724"/>
        <end position="744"/>
    </location>
</feature>
<organism evidence="8 9">
    <name type="scientific">Rhodoferax sediminis</name>
    <dbReference type="NCBI Taxonomy" id="2509614"/>
    <lineage>
        <taxon>Bacteria</taxon>
        <taxon>Pseudomonadati</taxon>
        <taxon>Pseudomonadota</taxon>
        <taxon>Betaproteobacteria</taxon>
        <taxon>Burkholderiales</taxon>
        <taxon>Comamonadaceae</taxon>
        <taxon>Rhodoferax</taxon>
    </lineage>
</organism>
<gene>
    <name evidence="8" type="ORF">EUB48_01150</name>
</gene>
<dbReference type="InterPro" id="IPR004869">
    <property type="entry name" value="MMPL_dom"/>
</dbReference>
<feature type="transmembrane region" description="Helical" evidence="6">
    <location>
        <begin position="698"/>
        <end position="718"/>
    </location>
</feature>
<feature type="transmembrane region" description="Helical" evidence="6">
    <location>
        <begin position="262"/>
        <end position="281"/>
    </location>
</feature>
<dbReference type="AlphaFoldDB" id="A0A515D6M4"/>
<dbReference type="EMBL" id="CP035503">
    <property type="protein sequence ID" value="QDL36052.1"/>
    <property type="molecule type" value="Genomic_DNA"/>
</dbReference>
<evidence type="ECO:0000313" key="9">
    <source>
        <dbReference type="Proteomes" id="UP000316798"/>
    </source>
</evidence>